<dbReference type="PANTHER" id="PTHR24201">
    <property type="entry name" value="ANK_REP_REGION DOMAIN-CONTAINING PROTEIN"/>
    <property type="match status" value="1"/>
</dbReference>
<comment type="caution">
    <text evidence="3">The sequence shown here is derived from an EMBL/GenBank/DDBJ whole genome shotgun (WGS) entry which is preliminary data.</text>
</comment>
<evidence type="ECO:0000313" key="3">
    <source>
        <dbReference type="EMBL" id="OQD81621.1"/>
    </source>
</evidence>
<sequence>MPLQSLPMETVLGIAENLTKMKDINALVRTHPRLRDQLDYHLYKRDVKNHEGAAALWAAEKGQLATLRKSILAGAKIPKSDRFKTQVKSDSFVESLSPIPRYPKAHPITAAAIAGSKACLRLLIRYGVYPNFLDDHFVTPIQAAAAKGHTGVVEMLLANHPEVYKGSFTLRRTLKSAAKFGHLPVLKVLFAYLESRESGGDLPVALAAQIILFEALWHDKLDIARFAISKGADVNAKNAEAAMWFVTDVAPWERVSRERRVLRQEHKSKKLILGQHVFGWRQHACDIMDAAMTGCNFSLANLVIEAGYKGYNGQQGMTSIPAVMALSHYRALQVLISTGDRPRLWPNGNWGNSVDWSS</sequence>
<protein>
    <submittedName>
        <fullName evidence="3">Uncharacterized protein</fullName>
    </submittedName>
</protein>
<keyword evidence="4" id="KW-1185">Reference proteome</keyword>
<reference evidence="4" key="1">
    <citation type="journal article" date="2017" name="Nat. Microbiol.">
        <title>Global analysis of biosynthetic gene clusters reveals vast potential of secondary metabolite production in Penicillium species.</title>
        <authorList>
            <person name="Nielsen J.C."/>
            <person name="Grijseels S."/>
            <person name="Prigent S."/>
            <person name="Ji B."/>
            <person name="Dainat J."/>
            <person name="Nielsen K.F."/>
            <person name="Frisvad J.C."/>
            <person name="Workman M."/>
            <person name="Nielsen J."/>
        </authorList>
    </citation>
    <scope>NUCLEOTIDE SEQUENCE [LARGE SCALE GENOMIC DNA]</scope>
    <source>
        <strain evidence="4">IBT 31811</strain>
    </source>
</reference>
<dbReference type="SMART" id="SM00248">
    <property type="entry name" value="ANK"/>
    <property type="match status" value="3"/>
</dbReference>
<keyword evidence="2" id="KW-0040">ANK repeat</keyword>
<dbReference type="SUPFAM" id="SSF48403">
    <property type="entry name" value="Ankyrin repeat"/>
    <property type="match status" value="1"/>
</dbReference>
<gene>
    <name evidence="3" type="ORF">PENANT_c026G04343</name>
</gene>
<keyword evidence="1" id="KW-0677">Repeat</keyword>
<accession>A0A1V6PXA5</accession>
<organism evidence="3 4">
    <name type="scientific">Penicillium antarcticum</name>
    <dbReference type="NCBI Taxonomy" id="416450"/>
    <lineage>
        <taxon>Eukaryota</taxon>
        <taxon>Fungi</taxon>
        <taxon>Dikarya</taxon>
        <taxon>Ascomycota</taxon>
        <taxon>Pezizomycotina</taxon>
        <taxon>Eurotiomycetes</taxon>
        <taxon>Eurotiomycetidae</taxon>
        <taxon>Eurotiales</taxon>
        <taxon>Aspergillaceae</taxon>
        <taxon>Penicillium</taxon>
    </lineage>
</organism>
<dbReference type="STRING" id="416450.A0A1V6PXA5"/>
<dbReference type="InterPro" id="IPR050776">
    <property type="entry name" value="Ank_Repeat/CDKN_Inhibitor"/>
</dbReference>
<dbReference type="Pfam" id="PF12796">
    <property type="entry name" value="Ank_2"/>
    <property type="match status" value="1"/>
</dbReference>
<dbReference type="InterPro" id="IPR036770">
    <property type="entry name" value="Ankyrin_rpt-contain_sf"/>
</dbReference>
<dbReference type="EMBL" id="MDYN01000026">
    <property type="protein sequence ID" value="OQD81621.1"/>
    <property type="molecule type" value="Genomic_DNA"/>
</dbReference>
<dbReference type="Gene3D" id="1.25.40.20">
    <property type="entry name" value="Ankyrin repeat-containing domain"/>
    <property type="match status" value="1"/>
</dbReference>
<dbReference type="Proteomes" id="UP000191672">
    <property type="component" value="Unassembled WGS sequence"/>
</dbReference>
<name>A0A1V6PXA5_9EURO</name>
<dbReference type="AlphaFoldDB" id="A0A1V6PXA5"/>
<evidence type="ECO:0000256" key="2">
    <source>
        <dbReference type="ARBA" id="ARBA00023043"/>
    </source>
</evidence>
<dbReference type="InterPro" id="IPR002110">
    <property type="entry name" value="Ankyrin_rpt"/>
</dbReference>
<proteinExistence type="predicted"/>
<evidence type="ECO:0000313" key="4">
    <source>
        <dbReference type="Proteomes" id="UP000191672"/>
    </source>
</evidence>
<evidence type="ECO:0000256" key="1">
    <source>
        <dbReference type="ARBA" id="ARBA00022737"/>
    </source>
</evidence>